<keyword evidence="3" id="KW-1185">Reference proteome</keyword>
<feature type="transmembrane region" description="Helical" evidence="1">
    <location>
        <begin position="195"/>
        <end position="215"/>
    </location>
</feature>
<evidence type="ECO:0000256" key="1">
    <source>
        <dbReference type="SAM" id="Phobius"/>
    </source>
</evidence>
<reference evidence="3" key="1">
    <citation type="submission" date="2016-10" db="EMBL/GenBank/DDBJ databases">
        <authorList>
            <person name="Varghese N."/>
            <person name="Submissions S."/>
        </authorList>
    </citation>
    <scope>NUCLEOTIDE SEQUENCE [LARGE SCALE GENOMIC DNA]</scope>
    <source>
        <strain evidence="3">DSM 25927</strain>
    </source>
</reference>
<protein>
    <recommendedName>
        <fullName evidence="4">4-amino-4-deoxy-L-arabinose transferase</fullName>
    </recommendedName>
</protein>
<organism evidence="2 3">
    <name type="scientific">Solimonas aquatica</name>
    <dbReference type="NCBI Taxonomy" id="489703"/>
    <lineage>
        <taxon>Bacteria</taxon>
        <taxon>Pseudomonadati</taxon>
        <taxon>Pseudomonadota</taxon>
        <taxon>Gammaproteobacteria</taxon>
        <taxon>Nevskiales</taxon>
        <taxon>Nevskiaceae</taxon>
        <taxon>Solimonas</taxon>
    </lineage>
</organism>
<evidence type="ECO:0000313" key="3">
    <source>
        <dbReference type="Proteomes" id="UP000199233"/>
    </source>
</evidence>
<feature type="transmembrane region" description="Helical" evidence="1">
    <location>
        <begin position="275"/>
        <end position="295"/>
    </location>
</feature>
<feature type="transmembrane region" description="Helical" evidence="1">
    <location>
        <begin position="170"/>
        <end position="188"/>
    </location>
</feature>
<dbReference type="Proteomes" id="UP000199233">
    <property type="component" value="Unassembled WGS sequence"/>
</dbReference>
<feature type="transmembrane region" description="Helical" evidence="1">
    <location>
        <begin position="325"/>
        <end position="348"/>
    </location>
</feature>
<evidence type="ECO:0008006" key="4">
    <source>
        <dbReference type="Google" id="ProtNLM"/>
    </source>
</evidence>
<sequence length="487" mass="53734">MAVAMAGALLIAVGLPLLWLTQGHGDYTLDDPYIHLALAQRIAQGFYGLNPGESAAPSSSLLWPLLLTLLGAQRFAPLLINVACTLASAWLLGRLVGQWSWPQDAASTRRQALTLLLLLLAGNLIGLAYSGMEHSLQLLLTIACAYALQCAWQQREIPRACLLAAALGPAVRYELLSLLLLMATLLWLQQRRRDAVLLLLSGTLPLLGFALFLHAQGLPPLPGSVMVKEGLHGDGAQFLLQRLHEAWQDRRSIPLLLLGAACLWQAGAQRAQRRWMLLAAAGVAVAHLLCGRYGWFYRYEIYAALFLSLVLLISLQPVQPQRWRYSAYLLAMLALLYLPGTLLAPLSARNIYEQQYQMHRFVSLWWRRDVAANDIGWLAYGTQPLRVLDLVGLATPEAARPDKDAAWLQAIVARRKIGLVMIYPNWFGQVPAQWILLAQLRLGSRPIVVGGDTVNFYASSPQAAAELRPLLRDFAASLPAGPHLELR</sequence>
<dbReference type="EMBL" id="FOFS01000008">
    <property type="protein sequence ID" value="SEQ56866.1"/>
    <property type="molecule type" value="Genomic_DNA"/>
</dbReference>
<keyword evidence="1" id="KW-0472">Membrane</keyword>
<gene>
    <name evidence="2" type="ORF">SAMN04488038_1087</name>
</gene>
<dbReference type="STRING" id="489703.SAMN04488038_1087"/>
<evidence type="ECO:0000313" key="2">
    <source>
        <dbReference type="EMBL" id="SEQ56866.1"/>
    </source>
</evidence>
<accession>A0A1H9H3F9</accession>
<feature type="transmembrane region" description="Helical" evidence="1">
    <location>
        <begin position="301"/>
        <end position="318"/>
    </location>
</feature>
<feature type="transmembrane region" description="Helical" evidence="1">
    <location>
        <begin position="75"/>
        <end position="92"/>
    </location>
</feature>
<proteinExistence type="predicted"/>
<name>A0A1H9H3F9_9GAMM</name>
<keyword evidence="1" id="KW-1133">Transmembrane helix</keyword>
<feature type="transmembrane region" description="Helical" evidence="1">
    <location>
        <begin position="113"/>
        <end position="132"/>
    </location>
</feature>
<keyword evidence="1" id="KW-0812">Transmembrane</keyword>
<dbReference type="AlphaFoldDB" id="A0A1H9H3F9"/>